<dbReference type="CDD" id="cd04301">
    <property type="entry name" value="NAT_SF"/>
    <property type="match status" value="1"/>
</dbReference>
<dbReference type="PROSITE" id="PS51186">
    <property type="entry name" value="GNAT"/>
    <property type="match status" value="1"/>
</dbReference>
<dbReference type="AlphaFoldDB" id="A0A4Z0FCR5"/>
<evidence type="ECO:0000259" key="9">
    <source>
        <dbReference type="PROSITE" id="PS51186"/>
    </source>
</evidence>
<evidence type="ECO:0000256" key="1">
    <source>
        <dbReference type="ARBA" id="ARBA00004925"/>
    </source>
</evidence>
<keyword evidence="6 8" id="KW-0012">Acyltransferase</keyword>
<evidence type="ECO:0000256" key="7">
    <source>
        <dbReference type="ARBA" id="ARBA00048372"/>
    </source>
</evidence>
<dbReference type="SUPFAM" id="SSF53633">
    <property type="entry name" value="Carbamate kinase-like"/>
    <property type="match status" value="1"/>
</dbReference>
<dbReference type="CDD" id="cd04237">
    <property type="entry name" value="AAK_NAGS-ABP"/>
    <property type="match status" value="1"/>
</dbReference>
<keyword evidence="5 8" id="KW-0808">Transferase</keyword>
<accession>A0A4Z0FCR5</accession>
<dbReference type="RefSeq" id="WP_135281048.1">
    <property type="nucleotide sequence ID" value="NZ_SRIO01000003.1"/>
</dbReference>
<name>A0A4Z0FCR5_9GAMM</name>
<keyword evidence="11" id="KW-1185">Reference proteome</keyword>
<reference evidence="10 11" key="1">
    <citation type="journal article" date="2019" name="ISME J.">
        <title>Candidatus Macondimonas diazotrophica, a novel gammaproteobacterial genus dominating crude-oil-contaminated coastal sediments.</title>
        <authorList>
            <person name="Karthikeyan S."/>
            <person name="Konstantinidis K."/>
        </authorList>
    </citation>
    <scope>NUCLEOTIDE SEQUENCE [LARGE SCALE GENOMIC DNA]</scope>
    <source>
        <strain evidence="10 11">KTK01</strain>
    </source>
</reference>
<dbReference type="PIRSF" id="PIRSF000423">
    <property type="entry name" value="ArgA"/>
    <property type="match status" value="1"/>
</dbReference>
<dbReference type="Pfam" id="PF00696">
    <property type="entry name" value="AA_kinase"/>
    <property type="match status" value="1"/>
</dbReference>
<dbReference type="NCBIfam" id="TIGR01890">
    <property type="entry name" value="N-Ac-Glu-synth"/>
    <property type="match status" value="1"/>
</dbReference>
<dbReference type="EMBL" id="SRIO01000003">
    <property type="protein sequence ID" value="TFZ83631.1"/>
    <property type="molecule type" value="Genomic_DNA"/>
</dbReference>
<dbReference type="NCBIfam" id="NF003641">
    <property type="entry name" value="PRK05279.1"/>
    <property type="match status" value="1"/>
</dbReference>
<protein>
    <recommendedName>
        <fullName evidence="8">Amino-acid acetyltransferase</fullName>
        <ecNumber evidence="8">2.3.1.1</ecNumber>
    </recommendedName>
    <alternativeName>
        <fullName evidence="8">N-acetylglutamate synthase</fullName>
        <shortName evidence="8">AGS</shortName>
        <shortName evidence="8">NAGS</shortName>
    </alternativeName>
</protein>
<evidence type="ECO:0000256" key="2">
    <source>
        <dbReference type="ARBA" id="ARBA00009145"/>
    </source>
</evidence>
<evidence type="ECO:0000256" key="8">
    <source>
        <dbReference type="HAMAP-Rule" id="MF_01105"/>
    </source>
</evidence>
<evidence type="ECO:0000256" key="6">
    <source>
        <dbReference type="ARBA" id="ARBA00023315"/>
    </source>
</evidence>
<evidence type="ECO:0000313" key="11">
    <source>
        <dbReference type="Proteomes" id="UP000297890"/>
    </source>
</evidence>
<comment type="caution">
    <text evidence="10">The sequence shown here is derived from an EMBL/GenBank/DDBJ whole genome shotgun (WGS) entry which is preliminary data.</text>
</comment>
<dbReference type="InterPro" id="IPR000182">
    <property type="entry name" value="GNAT_dom"/>
</dbReference>
<dbReference type="EC" id="2.3.1.1" evidence="8"/>
<dbReference type="Gene3D" id="3.40.1160.10">
    <property type="entry name" value="Acetylglutamate kinase-like"/>
    <property type="match status" value="1"/>
</dbReference>
<dbReference type="GO" id="GO:0006526">
    <property type="term" value="P:L-arginine biosynthetic process"/>
    <property type="evidence" value="ECO:0007669"/>
    <property type="project" value="UniProtKB-UniRule"/>
</dbReference>
<organism evidence="10 11">
    <name type="scientific">Candidatus Macondimonas diazotrophica</name>
    <dbReference type="NCBI Taxonomy" id="2305248"/>
    <lineage>
        <taxon>Bacteria</taxon>
        <taxon>Pseudomonadati</taxon>
        <taxon>Pseudomonadota</taxon>
        <taxon>Gammaproteobacteria</taxon>
        <taxon>Chromatiales</taxon>
        <taxon>Ectothiorhodospiraceae</taxon>
        <taxon>Candidatus Macondimonas</taxon>
    </lineage>
</organism>
<dbReference type="UniPathway" id="UPA00068">
    <property type="reaction ID" value="UER00106"/>
</dbReference>
<dbReference type="GO" id="GO:0005737">
    <property type="term" value="C:cytoplasm"/>
    <property type="evidence" value="ECO:0007669"/>
    <property type="project" value="UniProtKB-SubCell"/>
</dbReference>
<proteinExistence type="inferred from homology"/>
<dbReference type="Pfam" id="PF00583">
    <property type="entry name" value="Acetyltransf_1"/>
    <property type="match status" value="1"/>
</dbReference>
<gene>
    <name evidence="8" type="primary">argA</name>
    <name evidence="10" type="ORF">E4680_03805</name>
</gene>
<feature type="domain" description="N-acetyltransferase" evidence="9">
    <location>
        <begin position="286"/>
        <end position="425"/>
    </location>
</feature>
<dbReference type="InterPro" id="IPR001048">
    <property type="entry name" value="Asp/Glu/Uridylate_kinase"/>
</dbReference>
<dbReference type="Gene3D" id="3.40.630.30">
    <property type="match status" value="1"/>
</dbReference>
<evidence type="ECO:0000256" key="5">
    <source>
        <dbReference type="ARBA" id="ARBA00022679"/>
    </source>
</evidence>
<dbReference type="PANTHER" id="PTHR30602">
    <property type="entry name" value="AMINO-ACID ACETYLTRANSFERASE"/>
    <property type="match status" value="1"/>
</dbReference>
<keyword evidence="3 8" id="KW-0055">Arginine biosynthesis</keyword>
<comment type="similarity">
    <text evidence="2 8">Belongs to the acetyltransferase family. ArgA subfamily.</text>
</comment>
<dbReference type="SUPFAM" id="SSF55729">
    <property type="entry name" value="Acyl-CoA N-acyltransferases (Nat)"/>
    <property type="match status" value="1"/>
</dbReference>
<dbReference type="InterPro" id="IPR016181">
    <property type="entry name" value="Acyl_CoA_acyltransferase"/>
</dbReference>
<dbReference type="InterPro" id="IPR033719">
    <property type="entry name" value="NAGS_kin"/>
</dbReference>
<sequence length="443" mass="48327">MDQFVKWFRNSTPYINAHRGKTFVVCFGGEVVISPDFPALVQDLTLLASLGVRLVLVHGIAPQFRQRLDRARIALVEHADVPVLPVAALPALKEAIGATRLDIEAGFSSGLPQTPMDGAALRLVSGNFLIARPVGVRDGVDHHHSGEIRRLETPAIRQALQQGAVVLLSPIGYSTTGEAFFLSCESVAMQAAIQLGADKLIFLEEEDAAAVTAGRSSQLDPAQAESRTREAGFSPARRQAWMGCIQACRSGVPRAHLIPRGQEGALLLELFTRDGIGTLITAGTYDVVREATIDDIGGLLALIAPLEAQGILVHRSREQLELEIANFILMERDQTILACAALYTFPGEEAGEIACVAVHPDYRELGLGHDLLAHLEQRAWTRGLRWLFVLTTQTAHWFIEHGYRPARIEDLPVARQALYNFKRNSKVFIKALSAAPAARRPIA</sequence>
<comment type="catalytic activity">
    <reaction evidence="7 8">
        <text>L-glutamate + acetyl-CoA = N-acetyl-L-glutamate + CoA + H(+)</text>
        <dbReference type="Rhea" id="RHEA:24292"/>
        <dbReference type="ChEBI" id="CHEBI:15378"/>
        <dbReference type="ChEBI" id="CHEBI:29985"/>
        <dbReference type="ChEBI" id="CHEBI:44337"/>
        <dbReference type="ChEBI" id="CHEBI:57287"/>
        <dbReference type="ChEBI" id="CHEBI:57288"/>
        <dbReference type="EC" id="2.3.1.1"/>
    </reaction>
</comment>
<dbReference type="PANTHER" id="PTHR30602:SF12">
    <property type="entry name" value="AMINO-ACID ACETYLTRANSFERASE NAGS1, CHLOROPLASTIC-RELATED"/>
    <property type="match status" value="1"/>
</dbReference>
<comment type="subcellular location">
    <subcellularLocation>
        <location evidence="8">Cytoplasm</location>
    </subcellularLocation>
</comment>
<keyword evidence="8" id="KW-0963">Cytoplasm</keyword>
<dbReference type="GO" id="GO:0004042">
    <property type="term" value="F:L-glutamate N-acetyltransferase activity"/>
    <property type="evidence" value="ECO:0007669"/>
    <property type="project" value="UniProtKB-UniRule"/>
</dbReference>
<dbReference type="HAMAP" id="MF_01105">
    <property type="entry name" value="N_acetyl_glu_synth"/>
    <property type="match status" value="1"/>
</dbReference>
<dbReference type="OrthoDB" id="9802238at2"/>
<comment type="miscellaneous">
    <text evidence="8">In bacteria which possess the bifunctional enzyme ornithine acetyltransferase/N-acetylglutamate synthase (ArgJ), ArgA fulfills an anaplerotic role.</text>
</comment>
<dbReference type="Proteomes" id="UP000297890">
    <property type="component" value="Unassembled WGS sequence"/>
</dbReference>
<keyword evidence="4 8" id="KW-0028">Amino-acid biosynthesis</keyword>
<dbReference type="InterPro" id="IPR036393">
    <property type="entry name" value="AceGlu_kinase-like_sf"/>
</dbReference>
<evidence type="ECO:0000256" key="4">
    <source>
        <dbReference type="ARBA" id="ARBA00022605"/>
    </source>
</evidence>
<evidence type="ECO:0000313" key="10">
    <source>
        <dbReference type="EMBL" id="TFZ83631.1"/>
    </source>
</evidence>
<dbReference type="InterPro" id="IPR010167">
    <property type="entry name" value="NH2A_AcTrfase"/>
</dbReference>
<comment type="pathway">
    <text evidence="1 8">Amino-acid biosynthesis; L-arginine biosynthesis; N(2)-acetyl-L-ornithine from L-glutamate: step 1/4.</text>
</comment>
<evidence type="ECO:0000256" key="3">
    <source>
        <dbReference type="ARBA" id="ARBA00022571"/>
    </source>
</evidence>